<dbReference type="PANTHER" id="PTHR10849:SF24">
    <property type="entry name" value="NADH-QUINONE OXIDOREDUCTASE SUBUNIT I 2"/>
    <property type="match status" value="1"/>
</dbReference>
<evidence type="ECO:0000256" key="3">
    <source>
        <dbReference type="ARBA" id="ARBA00022719"/>
    </source>
</evidence>
<reference evidence="13" key="1">
    <citation type="submission" date="2020-05" db="EMBL/GenBank/DDBJ databases">
        <authorList>
            <person name="Chiriac C."/>
            <person name="Salcher M."/>
            <person name="Ghai R."/>
            <person name="Kavagutti S V."/>
        </authorList>
    </citation>
    <scope>NUCLEOTIDE SEQUENCE</scope>
</reference>
<keyword evidence="1" id="KW-1003">Cell membrane</keyword>
<keyword evidence="2" id="KW-0004">4Fe-4S</keyword>
<accession>A0A6J5ZPT1</accession>
<evidence type="ECO:0000256" key="4">
    <source>
        <dbReference type="ARBA" id="ARBA00022723"/>
    </source>
</evidence>
<dbReference type="PROSITE" id="PS00198">
    <property type="entry name" value="4FE4S_FER_1"/>
    <property type="match status" value="1"/>
</dbReference>
<keyword evidence="3" id="KW-0874">Quinone</keyword>
<sequence>MEHSSIALHSASCTSCMLCVRECPAWCIDVVAHTEADPTAPAYSNARRDSTTKVLESFTIDFGSCMWCGICIDVCPFDALFWSDHPLPAGADRTHVVATISDLEESLVAAKRFDGSAAPLASDPPSGRRKK</sequence>
<organism evidence="13">
    <name type="scientific">freshwater metagenome</name>
    <dbReference type="NCBI Taxonomy" id="449393"/>
    <lineage>
        <taxon>unclassified sequences</taxon>
        <taxon>metagenomes</taxon>
        <taxon>ecological metagenomes</taxon>
    </lineage>
</organism>
<name>A0A6J5ZPT1_9ZZZZ</name>
<keyword evidence="10" id="KW-0830">Ubiquinone</keyword>
<feature type="domain" description="4Fe-4S ferredoxin-type" evidence="12">
    <location>
        <begin position="56"/>
        <end position="85"/>
    </location>
</feature>
<keyword evidence="11" id="KW-0472">Membrane</keyword>
<keyword evidence="5" id="KW-0677">Repeat</keyword>
<protein>
    <submittedName>
        <fullName evidence="13">Unannotated protein</fullName>
    </submittedName>
</protein>
<dbReference type="GO" id="GO:0016651">
    <property type="term" value="F:oxidoreductase activity, acting on NAD(P)H"/>
    <property type="evidence" value="ECO:0007669"/>
    <property type="project" value="InterPro"/>
</dbReference>
<gene>
    <name evidence="13" type="ORF">UFOPK3770_01100</name>
</gene>
<dbReference type="PROSITE" id="PS51379">
    <property type="entry name" value="4FE4S_FER_2"/>
    <property type="match status" value="2"/>
</dbReference>
<dbReference type="SUPFAM" id="SSF54862">
    <property type="entry name" value="4Fe-4S ferredoxins"/>
    <property type="match status" value="1"/>
</dbReference>
<evidence type="ECO:0000256" key="5">
    <source>
        <dbReference type="ARBA" id="ARBA00022737"/>
    </source>
</evidence>
<evidence type="ECO:0000313" key="13">
    <source>
        <dbReference type="EMBL" id="CAB4342630.1"/>
    </source>
</evidence>
<keyword evidence="4" id="KW-0479">Metal-binding</keyword>
<dbReference type="Pfam" id="PF13484">
    <property type="entry name" value="Fer4_16"/>
    <property type="match status" value="1"/>
</dbReference>
<evidence type="ECO:0000256" key="7">
    <source>
        <dbReference type="ARBA" id="ARBA00023004"/>
    </source>
</evidence>
<dbReference type="GO" id="GO:0016020">
    <property type="term" value="C:membrane"/>
    <property type="evidence" value="ECO:0007669"/>
    <property type="project" value="InterPro"/>
</dbReference>
<evidence type="ECO:0000256" key="8">
    <source>
        <dbReference type="ARBA" id="ARBA00023014"/>
    </source>
</evidence>
<dbReference type="InterPro" id="IPR017900">
    <property type="entry name" value="4Fe4S_Fe_S_CS"/>
</dbReference>
<keyword evidence="9" id="KW-0520">NAD</keyword>
<evidence type="ECO:0000256" key="1">
    <source>
        <dbReference type="ARBA" id="ARBA00022475"/>
    </source>
</evidence>
<keyword evidence="6" id="KW-1278">Translocase</keyword>
<dbReference type="PANTHER" id="PTHR10849">
    <property type="entry name" value="NADH DEHYDROGENASE UBIQUINONE IRON-SULFUR PROTEIN 8, MITOCHONDRIAL"/>
    <property type="match status" value="1"/>
</dbReference>
<keyword evidence="8" id="KW-0411">Iron-sulfur</keyword>
<dbReference type="AlphaFoldDB" id="A0A6J5ZPT1"/>
<dbReference type="GO" id="GO:0051539">
    <property type="term" value="F:4 iron, 4 sulfur cluster binding"/>
    <property type="evidence" value="ECO:0007669"/>
    <property type="project" value="UniProtKB-KW"/>
</dbReference>
<evidence type="ECO:0000256" key="2">
    <source>
        <dbReference type="ARBA" id="ARBA00022485"/>
    </source>
</evidence>
<keyword evidence="7" id="KW-0408">Iron</keyword>
<evidence type="ECO:0000256" key="11">
    <source>
        <dbReference type="ARBA" id="ARBA00023136"/>
    </source>
</evidence>
<dbReference type="InterPro" id="IPR010226">
    <property type="entry name" value="NADH_quinone_OxRdtase_chainI"/>
</dbReference>
<dbReference type="GO" id="GO:0046872">
    <property type="term" value="F:metal ion binding"/>
    <property type="evidence" value="ECO:0007669"/>
    <property type="project" value="UniProtKB-KW"/>
</dbReference>
<evidence type="ECO:0000259" key="12">
    <source>
        <dbReference type="PROSITE" id="PS51379"/>
    </source>
</evidence>
<proteinExistence type="predicted"/>
<feature type="domain" description="4Fe-4S ferredoxin-type" evidence="12">
    <location>
        <begin position="4"/>
        <end position="33"/>
    </location>
</feature>
<evidence type="ECO:0000256" key="9">
    <source>
        <dbReference type="ARBA" id="ARBA00023027"/>
    </source>
</evidence>
<evidence type="ECO:0000256" key="10">
    <source>
        <dbReference type="ARBA" id="ARBA00023075"/>
    </source>
</evidence>
<dbReference type="Gene3D" id="3.30.70.3270">
    <property type="match status" value="1"/>
</dbReference>
<dbReference type="EMBL" id="CAESAJ010000142">
    <property type="protein sequence ID" value="CAB4342630.1"/>
    <property type="molecule type" value="Genomic_DNA"/>
</dbReference>
<dbReference type="InterPro" id="IPR017896">
    <property type="entry name" value="4Fe4S_Fe-S-bd"/>
</dbReference>
<dbReference type="GO" id="GO:0048038">
    <property type="term" value="F:quinone binding"/>
    <property type="evidence" value="ECO:0007669"/>
    <property type="project" value="UniProtKB-KW"/>
</dbReference>
<evidence type="ECO:0000256" key="6">
    <source>
        <dbReference type="ARBA" id="ARBA00022967"/>
    </source>
</evidence>